<dbReference type="InterPro" id="IPR001878">
    <property type="entry name" value="Znf_CCHC"/>
</dbReference>
<dbReference type="GeneID" id="110013150"/>
<name>A0A8M8V694_SESIN</name>
<dbReference type="RefSeq" id="XP_020554573.1">
    <property type="nucleotide sequence ID" value="XM_020698914.1"/>
</dbReference>
<dbReference type="GO" id="GO:0003676">
    <property type="term" value="F:nucleic acid binding"/>
    <property type="evidence" value="ECO:0007669"/>
    <property type="project" value="InterPro"/>
</dbReference>
<evidence type="ECO:0000313" key="4">
    <source>
        <dbReference type="Proteomes" id="UP000504604"/>
    </source>
</evidence>
<feature type="compositionally biased region" description="Basic residues" evidence="2">
    <location>
        <begin position="39"/>
        <end position="53"/>
    </location>
</feature>
<dbReference type="GO" id="GO:0008270">
    <property type="term" value="F:zinc ion binding"/>
    <property type="evidence" value="ECO:0007669"/>
    <property type="project" value="UniProtKB-KW"/>
</dbReference>
<evidence type="ECO:0000313" key="5">
    <source>
        <dbReference type="RefSeq" id="XP_020554573.1"/>
    </source>
</evidence>
<accession>A0A8M8V694</accession>
<organism evidence="4 5">
    <name type="scientific">Sesamum indicum</name>
    <name type="common">Oriental sesame</name>
    <name type="synonym">Sesamum orientale</name>
    <dbReference type="NCBI Taxonomy" id="4182"/>
    <lineage>
        <taxon>Eukaryota</taxon>
        <taxon>Viridiplantae</taxon>
        <taxon>Streptophyta</taxon>
        <taxon>Embryophyta</taxon>
        <taxon>Tracheophyta</taxon>
        <taxon>Spermatophyta</taxon>
        <taxon>Magnoliopsida</taxon>
        <taxon>eudicotyledons</taxon>
        <taxon>Gunneridae</taxon>
        <taxon>Pentapetalae</taxon>
        <taxon>asterids</taxon>
        <taxon>lamiids</taxon>
        <taxon>Lamiales</taxon>
        <taxon>Pedaliaceae</taxon>
        <taxon>Sesamum</taxon>
    </lineage>
</organism>
<evidence type="ECO:0000256" key="2">
    <source>
        <dbReference type="SAM" id="MobiDB-lite"/>
    </source>
</evidence>
<evidence type="ECO:0000256" key="1">
    <source>
        <dbReference type="PROSITE-ProRule" id="PRU00047"/>
    </source>
</evidence>
<dbReference type="Gene3D" id="4.10.60.10">
    <property type="entry name" value="Zinc finger, CCHC-type"/>
    <property type="match status" value="1"/>
</dbReference>
<keyword evidence="1" id="KW-0479">Metal-binding</keyword>
<keyword evidence="4" id="KW-1185">Reference proteome</keyword>
<proteinExistence type="predicted"/>
<dbReference type="AlphaFoldDB" id="A0A8M8V694"/>
<dbReference type="SUPFAM" id="SSF57756">
    <property type="entry name" value="Retrovirus zinc finger-like domains"/>
    <property type="match status" value="1"/>
</dbReference>
<dbReference type="KEGG" id="sind:110013150"/>
<protein>
    <submittedName>
        <fullName evidence="5">Uncharacterized protein LOC110013150</fullName>
    </submittedName>
</protein>
<sequence length="123" mass="13317">MNGLEKFIYELINMLVQNEATTHKSVLAVLIREATTSKAKGKRTERWKRKKGKEKGIATTSALSAPVAPVGKGKGKGNNGGLQRLRANDVCIHCCENGHWKRECPQLLSNPGIIVGGALDIVP</sequence>
<dbReference type="PROSITE" id="PS50158">
    <property type="entry name" value="ZF_CCHC"/>
    <property type="match status" value="1"/>
</dbReference>
<keyword evidence="1" id="KW-0862">Zinc</keyword>
<feature type="domain" description="CCHC-type" evidence="3">
    <location>
        <begin position="91"/>
        <end position="106"/>
    </location>
</feature>
<dbReference type="InterPro" id="IPR036875">
    <property type="entry name" value="Znf_CCHC_sf"/>
</dbReference>
<evidence type="ECO:0000259" key="3">
    <source>
        <dbReference type="PROSITE" id="PS50158"/>
    </source>
</evidence>
<gene>
    <name evidence="5" type="primary">LOC110013150</name>
</gene>
<feature type="region of interest" description="Disordered" evidence="2">
    <location>
        <begin position="39"/>
        <end position="59"/>
    </location>
</feature>
<keyword evidence="1" id="KW-0863">Zinc-finger</keyword>
<dbReference type="Proteomes" id="UP000504604">
    <property type="component" value="Linkage group LG15"/>
</dbReference>
<reference evidence="5" key="1">
    <citation type="submission" date="2025-08" db="UniProtKB">
        <authorList>
            <consortium name="RefSeq"/>
        </authorList>
    </citation>
    <scope>IDENTIFICATION</scope>
</reference>